<dbReference type="InterPro" id="IPR045179">
    <property type="entry name" value="YgfZ/GcvT"/>
</dbReference>
<comment type="caution">
    <text evidence="1">The sequence shown here is derived from an EMBL/GenBank/DDBJ whole genome shotgun (WGS) entry which is preliminary data.</text>
</comment>
<dbReference type="GO" id="GO:0016226">
    <property type="term" value="P:iron-sulfur cluster assembly"/>
    <property type="evidence" value="ECO:0007669"/>
    <property type="project" value="TreeGrafter"/>
</dbReference>
<name>A0A8S0XG78_9GAMM</name>
<dbReference type="Proteomes" id="UP000494216">
    <property type="component" value="Unassembled WGS sequence"/>
</dbReference>
<accession>A0A8S0XG78</accession>
<dbReference type="EMBL" id="CADCXN010000058">
    <property type="protein sequence ID" value="CAA9890837.1"/>
    <property type="molecule type" value="Genomic_DNA"/>
</dbReference>
<organism evidence="1 2">
    <name type="scientific">Candidatus Methylobacter favarea</name>
    <dbReference type="NCBI Taxonomy" id="2707345"/>
    <lineage>
        <taxon>Bacteria</taxon>
        <taxon>Pseudomonadati</taxon>
        <taxon>Pseudomonadota</taxon>
        <taxon>Gammaproteobacteria</taxon>
        <taxon>Methylococcales</taxon>
        <taxon>Methylococcaceae</taxon>
        <taxon>Methylobacter</taxon>
    </lineage>
</organism>
<dbReference type="PANTHER" id="PTHR22602">
    <property type="entry name" value="TRANSFERASE CAF17, MITOCHONDRIAL-RELATED"/>
    <property type="match status" value="1"/>
</dbReference>
<evidence type="ECO:0000313" key="1">
    <source>
        <dbReference type="EMBL" id="CAA9890837.1"/>
    </source>
</evidence>
<sequence length="332" mass="36514">MNQHWKNFLLSGTAILGKDDCIVFPEPLIESNKNIYAISQLAVLEISGKDAAALLQGQITCNINDITESKSSPGALCNPKGRAIATFLLIKKMDAFLLVLPAQLVTPVKKRLQMYILRSDVDLTDSSNKLCLIGLYHPDSQLSGLHPPENLFATTQNDYISVDFSSMQTPNRYLIIAEADKAIAIWSERVGNQGFQPENSEQWRYLDIISGIPWLTAETSEEFIPQMLNLDKLGGISFNKGCYTGQEIVARTHYLGTAKRAMFLAECVTEAAPEPGSAIIDCNTGQTAGKVLLAQNQGSICKMLIVLQLSETKTYNLKLMGQNQGKVKLLTL</sequence>
<evidence type="ECO:0000313" key="2">
    <source>
        <dbReference type="Proteomes" id="UP000494216"/>
    </source>
</evidence>
<gene>
    <name evidence="1" type="ORF">METHB2_30041</name>
</gene>
<dbReference type="PANTHER" id="PTHR22602:SF0">
    <property type="entry name" value="TRANSFERASE CAF17, MITOCHONDRIAL-RELATED"/>
    <property type="match status" value="1"/>
</dbReference>
<dbReference type="Gene3D" id="3.30.70.1630">
    <property type="match status" value="1"/>
</dbReference>
<dbReference type="SUPFAM" id="SSF103025">
    <property type="entry name" value="Folate-binding domain"/>
    <property type="match status" value="1"/>
</dbReference>
<dbReference type="Gene3D" id="2.40.30.160">
    <property type="match status" value="1"/>
</dbReference>
<protein>
    <submittedName>
        <fullName evidence="1">Folate-binding protein YgfZ</fullName>
    </submittedName>
</protein>
<keyword evidence="2" id="KW-1185">Reference proteome</keyword>
<dbReference type="InterPro" id="IPR017703">
    <property type="entry name" value="YgfZ/GCV_T_CS"/>
</dbReference>
<dbReference type="AlphaFoldDB" id="A0A8S0XG78"/>
<reference evidence="1 2" key="1">
    <citation type="submission" date="2020-02" db="EMBL/GenBank/DDBJ databases">
        <authorList>
            <person name="Hogendoorn C."/>
        </authorList>
    </citation>
    <scope>NUCLEOTIDE SEQUENCE [LARGE SCALE GENOMIC DNA]</scope>
    <source>
        <strain evidence="1">METHB21</strain>
    </source>
</reference>
<dbReference type="NCBIfam" id="TIGR03317">
    <property type="entry name" value="ygfZ_signature"/>
    <property type="match status" value="1"/>
</dbReference>
<dbReference type="Gene3D" id="3.30.70.1400">
    <property type="entry name" value="Aminomethyltransferase beta-barrel domains"/>
    <property type="match status" value="1"/>
</dbReference>
<proteinExistence type="predicted"/>